<keyword evidence="5 6" id="KW-0472">Membrane</keyword>
<evidence type="ECO:0000256" key="5">
    <source>
        <dbReference type="ARBA" id="ARBA00023136"/>
    </source>
</evidence>
<comment type="subcellular location">
    <subcellularLocation>
        <location evidence="1">Membrane</location>
        <topology evidence="1">Multi-pass membrane protein</topology>
    </subcellularLocation>
</comment>
<sequence length="254" mass="28128">MTLLQLSLTGIFVFIPLLLSTYLKLGLEKDILIATIRSTIQLFIIGYILTFVFESNHPLYILLMILLMITAATQNIIKKGEGIRGITWKIVVTLITVEALTMGIMLTFNIIPFEARYVIPISGMVIGNSMVLSLLFLNRFLSEIRNNHEQIELILSLGGTNKQAIHQSLLSAIKSSMIPTIESQKTMGLVQLPGMMSGQIIGGADPIVAVQFQLLILFLLLTAATLSSVMVGFLSYPTLFNEKEQYLGEYQGTK</sequence>
<evidence type="ECO:0000313" key="8">
    <source>
        <dbReference type="Proteomes" id="UP000295328"/>
    </source>
</evidence>
<evidence type="ECO:0000313" key="7">
    <source>
        <dbReference type="EMBL" id="TDM03504.1"/>
    </source>
</evidence>
<keyword evidence="3 6" id="KW-0812">Transmembrane</keyword>
<dbReference type="Pfam" id="PF03649">
    <property type="entry name" value="UPF0014"/>
    <property type="match status" value="1"/>
</dbReference>
<feature type="transmembrane region" description="Helical" evidence="6">
    <location>
        <begin position="89"/>
        <end position="111"/>
    </location>
</feature>
<evidence type="ECO:0000256" key="2">
    <source>
        <dbReference type="ARBA" id="ARBA00005268"/>
    </source>
</evidence>
<evidence type="ECO:0000256" key="4">
    <source>
        <dbReference type="ARBA" id="ARBA00022989"/>
    </source>
</evidence>
<dbReference type="PANTHER" id="PTHR30028">
    <property type="entry name" value="UPF0014 INNER MEMBRANE PROTEIN YBBM-RELATED"/>
    <property type="match status" value="1"/>
</dbReference>
<keyword evidence="4 6" id="KW-1133">Transmembrane helix</keyword>
<proteinExistence type="inferred from homology"/>
<gene>
    <name evidence="7" type="primary">fetB</name>
    <name evidence="7" type="ORF">ERX37_05315</name>
</gene>
<dbReference type="PANTHER" id="PTHR30028:SF0">
    <property type="entry name" value="PROTEIN ALUMINUM SENSITIVE 3"/>
    <property type="match status" value="1"/>
</dbReference>
<comment type="similarity">
    <text evidence="2">Belongs to the UPF0014 family.</text>
</comment>
<protein>
    <submittedName>
        <fullName evidence="7">Iron export ABC transporter permease subunit FetB</fullName>
    </submittedName>
</protein>
<keyword evidence="8" id="KW-1185">Reference proteome</keyword>
<evidence type="ECO:0000256" key="1">
    <source>
        <dbReference type="ARBA" id="ARBA00004141"/>
    </source>
</evidence>
<dbReference type="RefSeq" id="WP_133429600.1">
    <property type="nucleotide sequence ID" value="NZ_BMCC01000001.1"/>
</dbReference>
<dbReference type="Proteomes" id="UP000295328">
    <property type="component" value="Unassembled WGS sequence"/>
</dbReference>
<feature type="transmembrane region" description="Helical" evidence="6">
    <location>
        <begin position="214"/>
        <end position="236"/>
    </location>
</feature>
<dbReference type="EMBL" id="SCWE01000001">
    <property type="protein sequence ID" value="TDM03504.1"/>
    <property type="molecule type" value="Genomic_DNA"/>
</dbReference>
<name>A0A4R6BNQ4_9STAP</name>
<accession>A0A4R6BNQ4</accession>
<evidence type="ECO:0000256" key="3">
    <source>
        <dbReference type="ARBA" id="ARBA00022692"/>
    </source>
</evidence>
<comment type="caution">
    <text evidence="7">The sequence shown here is derived from an EMBL/GenBank/DDBJ whole genome shotgun (WGS) entry which is preliminary data.</text>
</comment>
<feature type="transmembrane region" description="Helical" evidence="6">
    <location>
        <begin position="6"/>
        <end position="25"/>
    </location>
</feature>
<feature type="transmembrane region" description="Helical" evidence="6">
    <location>
        <begin position="59"/>
        <end position="77"/>
    </location>
</feature>
<dbReference type="GO" id="GO:0005886">
    <property type="term" value="C:plasma membrane"/>
    <property type="evidence" value="ECO:0007669"/>
    <property type="project" value="TreeGrafter"/>
</dbReference>
<dbReference type="AlphaFoldDB" id="A0A4R6BNQ4"/>
<evidence type="ECO:0000256" key="6">
    <source>
        <dbReference type="SAM" id="Phobius"/>
    </source>
</evidence>
<feature type="transmembrane region" description="Helical" evidence="6">
    <location>
        <begin position="117"/>
        <end position="137"/>
    </location>
</feature>
<reference evidence="7 8" key="1">
    <citation type="submission" date="2019-01" db="EMBL/GenBank/DDBJ databases">
        <title>Draft genome sequences of the type strains of six Macrococcus species.</title>
        <authorList>
            <person name="Mazhar S."/>
            <person name="Altermann E."/>
            <person name="Hill C."/>
            <person name="Mcauliffe O."/>
        </authorList>
    </citation>
    <scope>NUCLEOTIDE SEQUENCE [LARGE SCALE GENOMIC DNA]</scope>
    <source>
        <strain evidence="7 8">CCM4809</strain>
    </source>
</reference>
<dbReference type="InterPro" id="IPR005226">
    <property type="entry name" value="UPF0014_fam"/>
</dbReference>
<organism evidence="7 8">
    <name type="scientific">Macrococcus hajekii</name>
    <dbReference type="NCBI Taxonomy" id="198482"/>
    <lineage>
        <taxon>Bacteria</taxon>
        <taxon>Bacillati</taxon>
        <taxon>Bacillota</taxon>
        <taxon>Bacilli</taxon>
        <taxon>Bacillales</taxon>
        <taxon>Staphylococcaceae</taxon>
        <taxon>Macrococcus</taxon>
    </lineage>
</organism>
<feature type="transmembrane region" description="Helical" evidence="6">
    <location>
        <begin position="32"/>
        <end position="53"/>
    </location>
</feature>
<dbReference type="OrthoDB" id="9791807at2"/>